<evidence type="ECO:0000256" key="7">
    <source>
        <dbReference type="ARBA" id="ARBA00023273"/>
    </source>
</evidence>
<accession>A0ABP0LQ70</accession>
<sequence>MGCGGSTAAKDTSEHDKDNYRGEHNHKKPRRQCTVGTEEGWVQAKAAAPGVDDWAKNPIIKPPSFLNWIVGDPTVQQIGDEIHMWTNGALANIQHYVADAKDPTNFKQLDDSISGFGTVRPYAYLDEAKQTVTLFYEKYEFPYIFASKIMCAEAEIGKWEFKNYTPILEAELEWEKYGQARVGNPFVFYNAVKGKYWLYYSASEIHLEDANVDEPLNLGLAESDNLTGPYKRLVTEPLVIPNEFPGLFIKGHGSLKMVKVPSADIDQHGVGVAVCNRIQNPNDPESILIYYNARNGWKEGQLLLSAAKRILCLIQTGNRGASLAIGVEAKALELNDTVQRFITRDRSLNDVTRELHRGKAVELEAEVMLLPLLLVETLASHSRPGLLQKYIRVQHNSPHDCWVSFFGKVYDLTPLLAEYEGPLAQPIIAAAGTDISFWFDEITGQPKTHVDPVTSTKEVYCPWGRYIHVPEQGTSFTSPWWENSRYWIGYRSAATRKVCIVNLLTRQKNTLEAPVEETVAEIQRRYLVHNAHAGSYTWKRLGKPLNMEKTLAENGMEDETEEFLRLSIDPDNHIPVIHLHFNDDLTEA</sequence>
<evidence type="ECO:0000256" key="9">
    <source>
        <dbReference type="ARBA" id="ARBA00046139"/>
    </source>
</evidence>
<dbReference type="EMBL" id="CAXAMM010017502">
    <property type="protein sequence ID" value="CAK9041295.1"/>
    <property type="molecule type" value="Genomic_DNA"/>
</dbReference>
<reference evidence="12 13" key="1">
    <citation type="submission" date="2024-02" db="EMBL/GenBank/DDBJ databases">
        <authorList>
            <person name="Chen Y."/>
            <person name="Shah S."/>
            <person name="Dougan E. K."/>
            <person name="Thang M."/>
            <person name="Chan C."/>
        </authorList>
    </citation>
    <scope>NUCLEOTIDE SEQUENCE [LARGE SCALE GENOMIC DNA]</scope>
</reference>
<dbReference type="Gene3D" id="3.10.120.10">
    <property type="entry name" value="Cytochrome b5-like heme/steroid binding domain"/>
    <property type="match status" value="1"/>
</dbReference>
<feature type="region of interest" description="Disordered" evidence="10">
    <location>
        <begin position="1"/>
        <end position="36"/>
    </location>
</feature>
<evidence type="ECO:0000256" key="8">
    <source>
        <dbReference type="ARBA" id="ARBA00040649"/>
    </source>
</evidence>
<evidence type="ECO:0000256" key="6">
    <source>
        <dbReference type="ARBA" id="ARBA00023212"/>
    </source>
</evidence>
<keyword evidence="2" id="KW-0963">Cytoplasm</keyword>
<feature type="domain" description="Cytochrome b5 heme-binding" evidence="11">
    <location>
        <begin position="394"/>
        <end position="449"/>
    </location>
</feature>
<gene>
    <name evidence="12" type="ORF">SCF082_LOCUS23876</name>
</gene>
<organism evidence="12 13">
    <name type="scientific">Durusdinium trenchii</name>
    <dbReference type="NCBI Taxonomy" id="1381693"/>
    <lineage>
        <taxon>Eukaryota</taxon>
        <taxon>Sar</taxon>
        <taxon>Alveolata</taxon>
        <taxon>Dinophyceae</taxon>
        <taxon>Suessiales</taxon>
        <taxon>Symbiodiniaceae</taxon>
        <taxon>Durusdinium</taxon>
    </lineage>
</organism>
<keyword evidence="6" id="KW-0206">Cytoskeleton</keyword>
<evidence type="ECO:0000256" key="1">
    <source>
        <dbReference type="ARBA" id="ARBA00004430"/>
    </source>
</evidence>
<evidence type="ECO:0000256" key="4">
    <source>
        <dbReference type="ARBA" id="ARBA00022723"/>
    </source>
</evidence>
<evidence type="ECO:0000313" key="12">
    <source>
        <dbReference type="EMBL" id="CAK9041295.1"/>
    </source>
</evidence>
<evidence type="ECO:0000256" key="3">
    <source>
        <dbReference type="ARBA" id="ARBA00022617"/>
    </source>
</evidence>
<evidence type="ECO:0000256" key="5">
    <source>
        <dbReference type="ARBA" id="ARBA00023004"/>
    </source>
</evidence>
<keyword evidence="3" id="KW-0349">Heme</keyword>
<dbReference type="SUPFAM" id="SSF55856">
    <property type="entry name" value="Cytochrome b5-like heme/steroid binding domain"/>
    <property type="match status" value="1"/>
</dbReference>
<feature type="compositionally biased region" description="Basic and acidic residues" evidence="10">
    <location>
        <begin position="11"/>
        <end position="23"/>
    </location>
</feature>
<protein>
    <recommendedName>
        <fullName evidence="8">Cytochrome b5 domain-containing protein 1</fullName>
    </recommendedName>
</protein>
<dbReference type="SUPFAM" id="SSF75005">
    <property type="entry name" value="Arabinanase/levansucrase/invertase"/>
    <property type="match status" value="1"/>
</dbReference>
<keyword evidence="13" id="KW-1185">Reference proteome</keyword>
<dbReference type="InterPro" id="IPR052320">
    <property type="entry name" value="Cytochrome_b5_domain"/>
</dbReference>
<proteinExistence type="predicted"/>
<dbReference type="PANTHER" id="PTHR21281:SF0">
    <property type="entry name" value="CYTOCHROME B5 DOMAIN-CONTAINING PROTEIN 1"/>
    <property type="match status" value="1"/>
</dbReference>
<dbReference type="Proteomes" id="UP001642464">
    <property type="component" value="Unassembled WGS sequence"/>
</dbReference>
<comment type="subcellular location">
    <subcellularLocation>
        <location evidence="1">Cytoplasm</location>
        <location evidence="1">Cytoskeleton</location>
        <location evidence="1">Cilium axoneme</location>
    </subcellularLocation>
</comment>
<dbReference type="InterPro" id="IPR001199">
    <property type="entry name" value="Cyt_B5-like_heme/steroid-bd"/>
</dbReference>
<keyword evidence="4" id="KW-0479">Metal-binding</keyword>
<name>A0ABP0LQ70_9DINO</name>
<evidence type="ECO:0000256" key="10">
    <source>
        <dbReference type="SAM" id="MobiDB-lite"/>
    </source>
</evidence>
<dbReference type="Gene3D" id="2.115.10.20">
    <property type="entry name" value="Glycosyl hydrolase domain, family 43"/>
    <property type="match status" value="1"/>
</dbReference>
<keyword evidence="5" id="KW-0408">Iron</keyword>
<dbReference type="PROSITE" id="PS50255">
    <property type="entry name" value="CYTOCHROME_B5_2"/>
    <property type="match status" value="1"/>
</dbReference>
<keyword evidence="7" id="KW-0966">Cell projection</keyword>
<comment type="caution">
    <text evidence="12">The sequence shown here is derived from an EMBL/GenBank/DDBJ whole genome shotgun (WGS) entry which is preliminary data.</text>
</comment>
<evidence type="ECO:0000313" key="13">
    <source>
        <dbReference type="Proteomes" id="UP001642464"/>
    </source>
</evidence>
<dbReference type="PANTHER" id="PTHR21281">
    <property type="entry name" value="CYTOCHROME B5 DOMAIN-CONTAINING PROTEIN 1"/>
    <property type="match status" value="1"/>
</dbReference>
<evidence type="ECO:0000259" key="11">
    <source>
        <dbReference type="PROSITE" id="PS50255"/>
    </source>
</evidence>
<dbReference type="InterPro" id="IPR036400">
    <property type="entry name" value="Cyt_B5-like_heme/steroid_sf"/>
</dbReference>
<dbReference type="Pfam" id="PF00173">
    <property type="entry name" value="Cyt-b5"/>
    <property type="match status" value="1"/>
</dbReference>
<evidence type="ECO:0000256" key="2">
    <source>
        <dbReference type="ARBA" id="ARBA00022490"/>
    </source>
</evidence>
<dbReference type="InterPro" id="IPR023296">
    <property type="entry name" value="Glyco_hydro_beta-prop_sf"/>
</dbReference>
<comment type="function">
    <text evidence="9">Radial spoke stalk protein that binds heme under oxidizing conditions. Required for the coordinated beating of multiple cilia maybe by functioning in a redox signaling pathway.</text>
</comment>